<evidence type="ECO:0000313" key="7">
    <source>
        <dbReference type="Proteomes" id="UP001608902"/>
    </source>
</evidence>
<evidence type="ECO:0000313" key="6">
    <source>
        <dbReference type="EMBL" id="MFH4975102.1"/>
    </source>
</evidence>
<organism evidence="6 7">
    <name type="scientific">Gnathostoma spinigerum</name>
    <dbReference type="NCBI Taxonomy" id="75299"/>
    <lineage>
        <taxon>Eukaryota</taxon>
        <taxon>Metazoa</taxon>
        <taxon>Ecdysozoa</taxon>
        <taxon>Nematoda</taxon>
        <taxon>Chromadorea</taxon>
        <taxon>Rhabditida</taxon>
        <taxon>Spirurina</taxon>
        <taxon>Gnathostomatomorpha</taxon>
        <taxon>Gnathostomatoidea</taxon>
        <taxon>Gnathostomatidae</taxon>
        <taxon>Gnathostoma</taxon>
    </lineage>
</organism>
<dbReference type="InterPro" id="IPR038479">
    <property type="entry name" value="Transthyretin-like_sf"/>
</dbReference>
<dbReference type="Pfam" id="PF01060">
    <property type="entry name" value="TTR-52"/>
    <property type="match status" value="1"/>
</dbReference>
<feature type="chain" id="PRO_5044797884" description="Transthyretin-like family protein" evidence="5">
    <location>
        <begin position="21"/>
        <end position="148"/>
    </location>
</feature>
<dbReference type="AlphaFoldDB" id="A0ABD6E772"/>
<protein>
    <recommendedName>
        <fullName evidence="8">Transthyretin-like family protein</fullName>
    </recommendedName>
</protein>
<dbReference type="EMBL" id="JBGFUD010000717">
    <property type="protein sequence ID" value="MFH4975102.1"/>
    <property type="molecule type" value="Genomic_DNA"/>
</dbReference>
<evidence type="ECO:0000256" key="2">
    <source>
        <dbReference type="ARBA" id="ARBA00010112"/>
    </source>
</evidence>
<keyword evidence="3" id="KW-0964">Secreted</keyword>
<dbReference type="GO" id="GO:0005576">
    <property type="term" value="C:extracellular region"/>
    <property type="evidence" value="ECO:0007669"/>
    <property type="project" value="UniProtKB-SubCell"/>
</dbReference>
<dbReference type="PANTHER" id="PTHR21700">
    <property type="entry name" value="TRANSTHYRETIN-LIKE FAMILY PROTEIN-RELATED"/>
    <property type="match status" value="1"/>
</dbReference>
<dbReference type="Gene3D" id="2.60.40.3330">
    <property type="match status" value="1"/>
</dbReference>
<reference evidence="6 7" key="1">
    <citation type="submission" date="2024-08" db="EMBL/GenBank/DDBJ databases">
        <title>Gnathostoma spinigerum genome.</title>
        <authorList>
            <person name="Gonzalez-Bertolin B."/>
            <person name="Monzon S."/>
            <person name="Zaballos A."/>
            <person name="Jimenez P."/>
            <person name="Dekumyoy P."/>
            <person name="Varona S."/>
            <person name="Cuesta I."/>
            <person name="Sumanam S."/>
            <person name="Adisakwattana P."/>
            <person name="Gasser R.B."/>
            <person name="Hernandez-Gonzalez A."/>
            <person name="Young N.D."/>
            <person name="Perteguer M.J."/>
        </authorList>
    </citation>
    <scope>NUCLEOTIDE SEQUENCE [LARGE SCALE GENOMIC DNA]</scope>
    <source>
        <strain evidence="6">AL3</strain>
        <tissue evidence="6">Liver</tissue>
    </source>
</reference>
<evidence type="ECO:0000256" key="1">
    <source>
        <dbReference type="ARBA" id="ARBA00004613"/>
    </source>
</evidence>
<sequence>MALIEGCLLLFMSMVQPLNAKVISVDVRGRLLCDGKPHGKNGLGGWPKRVQLWDALNNVVIKPDGGFEEISNRRGTFRIRGREATQIPMQLIIYHHCYSSPLQECYKVHRIPIPRNTQRILHDFGGVELLNTVGVFVDRNGQPCETSD</sequence>
<gene>
    <name evidence="6" type="ORF">AB6A40_001811</name>
</gene>
<keyword evidence="4 5" id="KW-0732">Signal</keyword>
<name>A0ABD6E772_9BILA</name>
<comment type="caution">
    <text evidence="6">The sequence shown here is derived from an EMBL/GenBank/DDBJ whole genome shotgun (WGS) entry which is preliminary data.</text>
</comment>
<evidence type="ECO:0000256" key="5">
    <source>
        <dbReference type="SAM" id="SignalP"/>
    </source>
</evidence>
<accession>A0ABD6E772</accession>
<evidence type="ECO:0000256" key="3">
    <source>
        <dbReference type="ARBA" id="ARBA00022525"/>
    </source>
</evidence>
<feature type="signal peptide" evidence="5">
    <location>
        <begin position="1"/>
        <end position="20"/>
    </location>
</feature>
<comment type="subcellular location">
    <subcellularLocation>
        <location evidence="1">Secreted</location>
    </subcellularLocation>
</comment>
<comment type="similarity">
    <text evidence="2">Belongs to the nematode transthyretin-like family.</text>
</comment>
<evidence type="ECO:0008006" key="8">
    <source>
        <dbReference type="Google" id="ProtNLM"/>
    </source>
</evidence>
<proteinExistence type="inferred from homology"/>
<dbReference type="Proteomes" id="UP001608902">
    <property type="component" value="Unassembled WGS sequence"/>
</dbReference>
<dbReference type="InterPro" id="IPR001534">
    <property type="entry name" value="Transthyretin-like"/>
</dbReference>
<evidence type="ECO:0000256" key="4">
    <source>
        <dbReference type="ARBA" id="ARBA00022729"/>
    </source>
</evidence>
<keyword evidence="7" id="KW-1185">Reference proteome</keyword>
<dbReference type="PANTHER" id="PTHR21700:SF24">
    <property type="entry name" value="TRANSTHYRETIN-LIKE FAMILY PROTEIN"/>
    <property type="match status" value="1"/>
</dbReference>